<evidence type="ECO:0000256" key="16">
    <source>
        <dbReference type="RuleBase" id="RU000456"/>
    </source>
</evidence>
<dbReference type="PROSITE" id="PS50999">
    <property type="entry name" value="COX2_TM"/>
    <property type="match status" value="1"/>
</dbReference>
<evidence type="ECO:0000259" key="20">
    <source>
        <dbReference type="PROSITE" id="PS50999"/>
    </source>
</evidence>
<dbReference type="GO" id="GO:0005507">
    <property type="term" value="F:copper ion binding"/>
    <property type="evidence" value="ECO:0007669"/>
    <property type="project" value="InterPro"/>
</dbReference>
<dbReference type="GO" id="GO:0016491">
    <property type="term" value="F:oxidoreductase activity"/>
    <property type="evidence" value="ECO:0007669"/>
    <property type="project" value="InterPro"/>
</dbReference>
<dbReference type="InterPro" id="IPR008972">
    <property type="entry name" value="Cupredoxin"/>
</dbReference>
<evidence type="ECO:0000256" key="18">
    <source>
        <dbReference type="SAM" id="Phobius"/>
    </source>
</evidence>
<sequence>MFSGPSNTAGTIDTPFFIIVGTCVVLLSLITFLIILFLVKYHKKRNPHPAEVKEHRVLEIVWTVIPIMIVLGLFYVGWADFDYLRTPPEDAMPVAVVGRKWSWEFEYENGKKSDVLRVPVGKPVKLVLTATDVLHSFYLPAFRIKEDTVPGMKTHLWFTANETGTYDIFCTEYCGVGHSHMISKLLVMPAGEFDTWYRAEKAAAPGERGAQLLQSKGCLGCHSTDGTRKIGPTFKGKYGEKTVVITGGKKREVIIDEGYLRKSLIEPNADIVEGYPAAMPVIPLTEEELNEIVEYLKSLR</sequence>
<feature type="domain" description="Cytochrome oxidase subunit II copper A binding" evidence="19">
    <location>
        <begin position="89"/>
        <end position="199"/>
    </location>
</feature>
<dbReference type="Pfam" id="PF02790">
    <property type="entry name" value="COX2_TM"/>
    <property type="match status" value="1"/>
</dbReference>
<evidence type="ECO:0000256" key="4">
    <source>
        <dbReference type="ARBA" id="ARBA00022617"/>
    </source>
</evidence>
<dbReference type="Pfam" id="PF00034">
    <property type="entry name" value="Cytochrom_C"/>
    <property type="match status" value="1"/>
</dbReference>
<organism evidence="22 23">
    <name type="scientific">Candidatus Nitrobium versatile</name>
    <dbReference type="NCBI Taxonomy" id="2884831"/>
    <lineage>
        <taxon>Bacteria</taxon>
        <taxon>Pseudomonadati</taxon>
        <taxon>Nitrospirota</taxon>
        <taxon>Nitrospiria</taxon>
        <taxon>Nitrospirales</taxon>
        <taxon>Nitrospiraceae</taxon>
        <taxon>Candidatus Nitrobium</taxon>
    </lineage>
</organism>
<keyword evidence="11 15" id="KW-0408">Iron</keyword>
<keyword evidence="4 15" id="KW-0349">Heme</keyword>
<dbReference type="Gene3D" id="1.10.287.90">
    <property type="match status" value="1"/>
</dbReference>
<dbReference type="InterPro" id="IPR001505">
    <property type="entry name" value="Copper_CuA"/>
</dbReference>
<evidence type="ECO:0000256" key="2">
    <source>
        <dbReference type="ARBA" id="ARBA00007866"/>
    </source>
</evidence>
<feature type="domain" description="Cytochrome oxidase subunit II transmembrane region profile" evidence="20">
    <location>
        <begin position="1"/>
        <end position="88"/>
    </location>
</feature>
<dbReference type="GO" id="GO:0020037">
    <property type="term" value="F:heme binding"/>
    <property type="evidence" value="ECO:0007669"/>
    <property type="project" value="InterPro"/>
</dbReference>
<comment type="similarity">
    <text evidence="2 16">Belongs to the cytochrome c oxidase subunit 2 family.</text>
</comment>
<feature type="transmembrane region" description="Helical" evidence="18">
    <location>
        <begin position="16"/>
        <end position="39"/>
    </location>
</feature>
<feature type="domain" description="Cytochrome c" evidence="21">
    <location>
        <begin position="204"/>
        <end position="300"/>
    </location>
</feature>
<comment type="function">
    <text evidence="14 17">Subunits I and II form the functional core of the enzyme complex. Electrons originating in cytochrome c are transferred via heme a and Cu(A) to the binuclear center formed by heme a3 and Cu(B).</text>
</comment>
<dbReference type="PANTHER" id="PTHR22888:SF9">
    <property type="entry name" value="CYTOCHROME C OXIDASE SUBUNIT 2"/>
    <property type="match status" value="1"/>
</dbReference>
<evidence type="ECO:0000313" key="23">
    <source>
        <dbReference type="Proteomes" id="UP000705867"/>
    </source>
</evidence>
<dbReference type="SUPFAM" id="SSF46626">
    <property type="entry name" value="Cytochrome c"/>
    <property type="match status" value="1"/>
</dbReference>
<evidence type="ECO:0000256" key="3">
    <source>
        <dbReference type="ARBA" id="ARBA00022448"/>
    </source>
</evidence>
<proteinExistence type="inferred from homology"/>
<dbReference type="Proteomes" id="UP000705867">
    <property type="component" value="Unassembled WGS sequence"/>
</dbReference>
<evidence type="ECO:0000256" key="12">
    <source>
        <dbReference type="ARBA" id="ARBA00023008"/>
    </source>
</evidence>
<evidence type="ECO:0000256" key="9">
    <source>
        <dbReference type="ARBA" id="ARBA00022982"/>
    </source>
</evidence>
<reference evidence="22" key="2">
    <citation type="submission" date="2021-08" db="EMBL/GenBank/DDBJ databases">
        <authorList>
            <person name="Dalcin Martins P."/>
        </authorList>
    </citation>
    <scope>NUCLEOTIDE SEQUENCE</scope>
    <source>
        <strain evidence="22">MAG_39</strain>
    </source>
</reference>
<evidence type="ECO:0000313" key="22">
    <source>
        <dbReference type="EMBL" id="MBZ0157529.1"/>
    </source>
</evidence>
<protein>
    <recommendedName>
        <fullName evidence="17">Cytochrome c oxidase subunit 2</fullName>
        <ecNumber evidence="17">7.1.1.9</ecNumber>
    </recommendedName>
</protein>
<keyword evidence="6 16" id="KW-0812">Transmembrane</keyword>
<evidence type="ECO:0000256" key="7">
    <source>
        <dbReference type="ARBA" id="ARBA00022723"/>
    </source>
</evidence>
<accession>A0A953JDC7</accession>
<dbReference type="InterPro" id="IPR014222">
    <property type="entry name" value="Cyt_c_oxidase_su2"/>
</dbReference>
<keyword evidence="8" id="KW-1278">Translocase</keyword>
<dbReference type="InterPro" id="IPR009056">
    <property type="entry name" value="Cyt_c-like_dom"/>
</dbReference>
<dbReference type="NCBIfam" id="TIGR02866">
    <property type="entry name" value="CoxB"/>
    <property type="match status" value="1"/>
</dbReference>
<dbReference type="PANTHER" id="PTHR22888">
    <property type="entry name" value="CYTOCHROME C OXIDASE, SUBUNIT II"/>
    <property type="match status" value="1"/>
</dbReference>
<dbReference type="CDD" id="cd13915">
    <property type="entry name" value="CuRO_HCO_II_like_2"/>
    <property type="match status" value="1"/>
</dbReference>
<keyword evidence="13 18" id="KW-0472">Membrane</keyword>
<dbReference type="GO" id="GO:0004129">
    <property type="term" value="F:cytochrome-c oxidase activity"/>
    <property type="evidence" value="ECO:0007669"/>
    <property type="project" value="UniProtKB-EC"/>
</dbReference>
<evidence type="ECO:0000256" key="15">
    <source>
        <dbReference type="PROSITE-ProRule" id="PRU00433"/>
    </source>
</evidence>
<dbReference type="InterPro" id="IPR036909">
    <property type="entry name" value="Cyt_c-like_dom_sf"/>
</dbReference>
<dbReference type="PROSITE" id="PS51007">
    <property type="entry name" value="CYTC"/>
    <property type="match status" value="1"/>
</dbReference>
<evidence type="ECO:0000259" key="21">
    <source>
        <dbReference type="PROSITE" id="PS51007"/>
    </source>
</evidence>
<name>A0A953JDC7_9BACT</name>
<dbReference type="PROSITE" id="PS50857">
    <property type="entry name" value="COX2_CUA"/>
    <property type="match status" value="1"/>
</dbReference>
<evidence type="ECO:0000256" key="5">
    <source>
        <dbReference type="ARBA" id="ARBA00022660"/>
    </source>
</evidence>
<dbReference type="Pfam" id="PF00116">
    <property type="entry name" value="COX2"/>
    <property type="match status" value="1"/>
</dbReference>
<dbReference type="InterPro" id="IPR045187">
    <property type="entry name" value="CcO_II"/>
</dbReference>
<dbReference type="InterPro" id="IPR011759">
    <property type="entry name" value="Cyt_c_oxidase_su2_TM_dom"/>
</dbReference>
<dbReference type="EC" id="7.1.1.9" evidence="17"/>
<gene>
    <name evidence="22" type="primary">coxB</name>
    <name evidence="22" type="ORF">K8I29_15125</name>
</gene>
<evidence type="ECO:0000256" key="14">
    <source>
        <dbReference type="ARBA" id="ARBA00024688"/>
    </source>
</evidence>
<dbReference type="AlphaFoldDB" id="A0A953JDC7"/>
<keyword evidence="10 18" id="KW-1133">Transmembrane helix</keyword>
<evidence type="ECO:0000256" key="6">
    <source>
        <dbReference type="ARBA" id="ARBA00022692"/>
    </source>
</evidence>
<evidence type="ECO:0000256" key="17">
    <source>
        <dbReference type="RuleBase" id="RU004024"/>
    </source>
</evidence>
<evidence type="ECO:0000256" key="11">
    <source>
        <dbReference type="ARBA" id="ARBA00023004"/>
    </source>
</evidence>
<comment type="caution">
    <text evidence="22">The sequence shown here is derived from an EMBL/GenBank/DDBJ whole genome shotgun (WGS) entry which is preliminary data.</text>
</comment>
<keyword evidence="5 16" id="KW-0679">Respiratory chain</keyword>
<evidence type="ECO:0000256" key="10">
    <source>
        <dbReference type="ARBA" id="ARBA00022989"/>
    </source>
</evidence>
<dbReference type="PROSITE" id="PS00078">
    <property type="entry name" value="COX2"/>
    <property type="match status" value="1"/>
</dbReference>
<keyword evidence="3 16" id="KW-0813">Transport</keyword>
<keyword evidence="7 15" id="KW-0479">Metal-binding</keyword>
<evidence type="ECO:0000256" key="13">
    <source>
        <dbReference type="ARBA" id="ARBA00023136"/>
    </source>
</evidence>
<dbReference type="Gene3D" id="2.60.40.420">
    <property type="entry name" value="Cupredoxins - blue copper proteins"/>
    <property type="match status" value="1"/>
</dbReference>
<dbReference type="InterPro" id="IPR002429">
    <property type="entry name" value="CcO_II-like_C"/>
</dbReference>
<keyword evidence="12 17" id="KW-0186">Copper</keyword>
<comment type="cofactor">
    <cofactor evidence="17">
        <name>Cu cation</name>
        <dbReference type="ChEBI" id="CHEBI:23378"/>
    </cofactor>
    <text evidence="17">Binds a copper A center.</text>
</comment>
<dbReference type="EMBL" id="JAIOIV010000119">
    <property type="protein sequence ID" value="MBZ0157529.1"/>
    <property type="molecule type" value="Genomic_DNA"/>
</dbReference>
<reference evidence="22" key="1">
    <citation type="journal article" date="2021" name="bioRxiv">
        <title>Unraveling nitrogen, sulfur and carbon metabolic pathways and microbial community transcriptional responses to substrate deprivation and toxicity stresses in a bioreactor mimicking anoxic brackish coastal sediment conditions.</title>
        <authorList>
            <person name="Martins P.D."/>
            <person name="Echeveste M.J."/>
            <person name="Arshad A."/>
            <person name="Kurth J."/>
            <person name="Ouboter H."/>
            <person name="Jetten M.S.M."/>
            <person name="Welte C.U."/>
        </authorList>
    </citation>
    <scope>NUCLEOTIDE SEQUENCE</scope>
    <source>
        <strain evidence="22">MAG_39</strain>
    </source>
</reference>
<dbReference type="GO" id="GO:0042773">
    <property type="term" value="P:ATP synthesis coupled electron transport"/>
    <property type="evidence" value="ECO:0007669"/>
    <property type="project" value="TreeGrafter"/>
</dbReference>
<keyword evidence="9 16" id="KW-0249">Electron transport</keyword>
<feature type="transmembrane region" description="Helical" evidence="18">
    <location>
        <begin position="60"/>
        <end position="78"/>
    </location>
</feature>
<comment type="catalytic activity">
    <reaction evidence="17">
        <text>4 Fe(II)-[cytochrome c] + O2 + 8 H(+)(in) = 4 Fe(III)-[cytochrome c] + 2 H2O + 4 H(+)(out)</text>
        <dbReference type="Rhea" id="RHEA:11436"/>
        <dbReference type="Rhea" id="RHEA-COMP:10350"/>
        <dbReference type="Rhea" id="RHEA-COMP:14399"/>
        <dbReference type="ChEBI" id="CHEBI:15377"/>
        <dbReference type="ChEBI" id="CHEBI:15378"/>
        <dbReference type="ChEBI" id="CHEBI:15379"/>
        <dbReference type="ChEBI" id="CHEBI:29033"/>
        <dbReference type="ChEBI" id="CHEBI:29034"/>
        <dbReference type="EC" id="7.1.1.9"/>
    </reaction>
</comment>
<dbReference type="InterPro" id="IPR036257">
    <property type="entry name" value="Cyt_c_oxidase_su2_TM_sf"/>
</dbReference>
<dbReference type="GO" id="GO:0005886">
    <property type="term" value="C:plasma membrane"/>
    <property type="evidence" value="ECO:0007669"/>
    <property type="project" value="UniProtKB-SubCell"/>
</dbReference>
<dbReference type="SUPFAM" id="SSF81464">
    <property type="entry name" value="Cytochrome c oxidase subunit II-like, transmembrane region"/>
    <property type="match status" value="1"/>
</dbReference>
<evidence type="ECO:0000256" key="1">
    <source>
        <dbReference type="ARBA" id="ARBA00004141"/>
    </source>
</evidence>
<dbReference type="SUPFAM" id="SSF49503">
    <property type="entry name" value="Cupredoxins"/>
    <property type="match status" value="1"/>
</dbReference>
<evidence type="ECO:0000259" key="19">
    <source>
        <dbReference type="PROSITE" id="PS50857"/>
    </source>
</evidence>
<evidence type="ECO:0000256" key="8">
    <source>
        <dbReference type="ARBA" id="ARBA00022967"/>
    </source>
</evidence>
<comment type="subcellular location">
    <subcellularLocation>
        <location evidence="16">Cell membrane</location>
        <topology evidence="16">Multi-pass membrane protein</topology>
    </subcellularLocation>
    <subcellularLocation>
        <location evidence="1">Membrane</location>
        <topology evidence="1">Multi-pass membrane protein</topology>
    </subcellularLocation>
</comment>